<feature type="region of interest" description="Disordered" evidence="1">
    <location>
        <begin position="449"/>
        <end position="703"/>
    </location>
</feature>
<proteinExistence type="predicted"/>
<dbReference type="Proteomes" id="UP000696573">
    <property type="component" value="Unassembled WGS sequence"/>
</dbReference>
<sequence>MATAQQTRTRAARLGAAHGNRPLQVPKEFNTAGSHVLGTTPTATVTPASSAALFVTNLKLLDLDLVVGWPGISLDTFAAAGAAGAQGQKRRIQCVEWALFHLFALWDPEETANKLKPFFPPLDHVQSLNLRAALLRCLEQAKKNGALGRDAILRKTMLDDCKGERLEDLLAAFSSAVLKKVVSQESAASGEHPPLALSIALENRGYTGDKTELSLLVLAHKASLHRLKRHKEVNAAKFRDFADLLGVKERTMVRKKEEARLRAEKGSSKTVSDEARLEMWRTLRNNWSGNERWMETLLYGDASVKNDGPFGMPFERMWRRVQQSRLAEVESQDSGLLEQLEGRVNAHKERLERWQRYRNTMFPQGQVNESPSKRPAPVISKKGVDFGFRQHENLMLGRMSPGKRQSGLGGRMTAEYRDMLNGLKKELANVDQTQPTALLFLQQRRKHGKRISGASDQISEISSLGDDDSLEMSPVEETEPSPPFKSKPDAPRRLVRPNLARPDLGSFNYPNAASNSEANSVASPDKSEDGYSHHSSNPSTPRERSISRQSPNGGVHITNTNDGPITESPTQELADQILESMNHVSPSPTKRRPKARHTLSLAERTRLSMAPRGTSLFLQDEEDQEDDEPTVTLNIPLNDHTTEIDPNAEVEDDLISRTRKSMAGFEKARQKAQLERRRSQRKSRAPPPPRESNFPRLEEEDDGMLAEELMAEEDMEAVFRSRPKIQASPLPSPTKELEEWDD</sequence>
<dbReference type="Pfam" id="PF14661">
    <property type="entry name" value="HAUS6_N"/>
    <property type="match status" value="1"/>
</dbReference>
<keyword evidence="4" id="KW-1185">Reference proteome</keyword>
<name>A0A9N9VM64_9HYPO</name>
<organism evidence="3 4">
    <name type="scientific">Clonostachys rhizophaga</name>
    <dbReference type="NCBI Taxonomy" id="160324"/>
    <lineage>
        <taxon>Eukaryota</taxon>
        <taxon>Fungi</taxon>
        <taxon>Dikarya</taxon>
        <taxon>Ascomycota</taxon>
        <taxon>Pezizomycotina</taxon>
        <taxon>Sordariomycetes</taxon>
        <taxon>Hypocreomycetidae</taxon>
        <taxon>Hypocreales</taxon>
        <taxon>Bionectriaceae</taxon>
        <taxon>Clonostachys</taxon>
    </lineage>
</organism>
<gene>
    <name evidence="3" type="ORF">CRHIZ90672A_00012925</name>
</gene>
<accession>A0A9N9VM64</accession>
<feature type="compositionally biased region" description="Acidic residues" evidence="1">
    <location>
        <begin position="465"/>
        <end position="479"/>
    </location>
</feature>
<dbReference type="EMBL" id="CABFNQ020000737">
    <property type="protein sequence ID" value="CAH0028847.1"/>
    <property type="molecule type" value="Genomic_DNA"/>
</dbReference>
<evidence type="ECO:0000313" key="3">
    <source>
        <dbReference type="EMBL" id="CAH0028847.1"/>
    </source>
</evidence>
<feature type="compositionally biased region" description="Polar residues" evidence="1">
    <location>
        <begin position="547"/>
        <end position="573"/>
    </location>
</feature>
<feature type="domain" description="HAUS augmin-like complex subunit 6 N-terminal" evidence="2">
    <location>
        <begin position="54"/>
        <end position="288"/>
    </location>
</feature>
<protein>
    <recommendedName>
        <fullName evidence="2">HAUS augmin-like complex subunit 6 N-terminal domain-containing protein</fullName>
    </recommendedName>
</protein>
<dbReference type="AlphaFoldDB" id="A0A9N9VM64"/>
<feature type="region of interest" description="Disordered" evidence="1">
    <location>
        <begin position="717"/>
        <end position="742"/>
    </location>
</feature>
<evidence type="ECO:0000259" key="2">
    <source>
        <dbReference type="Pfam" id="PF14661"/>
    </source>
</evidence>
<dbReference type="InterPro" id="IPR028163">
    <property type="entry name" value="HAUS_6_N"/>
</dbReference>
<comment type="caution">
    <text evidence="3">The sequence shown here is derived from an EMBL/GenBank/DDBJ whole genome shotgun (WGS) entry which is preliminary data.</text>
</comment>
<feature type="compositionally biased region" description="Low complexity" evidence="1">
    <location>
        <begin position="508"/>
        <end position="523"/>
    </location>
</feature>
<reference evidence="3" key="1">
    <citation type="submission" date="2021-10" db="EMBL/GenBank/DDBJ databases">
        <authorList>
            <person name="Piombo E."/>
        </authorList>
    </citation>
    <scope>NUCLEOTIDE SEQUENCE</scope>
</reference>
<feature type="compositionally biased region" description="Acidic residues" evidence="1">
    <location>
        <begin position="619"/>
        <end position="629"/>
    </location>
</feature>
<evidence type="ECO:0000256" key="1">
    <source>
        <dbReference type="SAM" id="MobiDB-lite"/>
    </source>
</evidence>
<dbReference type="OrthoDB" id="5575722at2759"/>
<feature type="compositionally biased region" description="Basic and acidic residues" evidence="1">
    <location>
        <begin position="666"/>
        <end position="677"/>
    </location>
</feature>
<evidence type="ECO:0000313" key="4">
    <source>
        <dbReference type="Proteomes" id="UP000696573"/>
    </source>
</evidence>